<accession>A0A8T0IEA5</accession>
<keyword evidence="3" id="KW-1185">Reference proteome</keyword>
<feature type="region of interest" description="Disordered" evidence="1">
    <location>
        <begin position="48"/>
        <end position="78"/>
    </location>
</feature>
<name>A0A8T0IEA5_CERPU</name>
<dbReference type="EMBL" id="CM026423">
    <property type="protein sequence ID" value="KAG0581722.1"/>
    <property type="molecule type" value="Genomic_DNA"/>
</dbReference>
<dbReference type="OrthoDB" id="1982652at2759"/>
<evidence type="ECO:0000313" key="2">
    <source>
        <dbReference type="EMBL" id="KAG0581722.1"/>
    </source>
</evidence>
<organism evidence="2 3">
    <name type="scientific">Ceratodon purpureus</name>
    <name type="common">Fire moss</name>
    <name type="synonym">Dicranum purpureum</name>
    <dbReference type="NCBI Taxonomy" id="3225"/>
    <lineage>
        <taxon>Eukaryota</taxon>
        <taxon>Viridiplantae</taxon>
        <taxon>Streptophyta</taxon>
        <taxon>Embryophyta</taxon>
        <taxon>Bryophyta</taxon>
        <taxon>Bryophytina</taxon>
        <taxon>Bryopsida</taxon>
        <taxon>Dicranidae</taxon>
        <taxon>Pseudoditrichales</taxon>
        <taxon>Ditrichaceae</taxon>
        <taxon>Ceratodon</taxon>
    </lineage>
</organism>
<dbReference type="AlphaFoldDB" id="A0A8T0IEA5"/>
<evidence type="ECO:0000256" key="1">
    <source>
        <dbReference type="SAM" id="MobiDB-lite"/>
    </source>
</evidence>
<comment type="caution">
    <text evidence="2">The sequence shown here is derived from an EMBL/GenBank/DDBJ whole genome shotgun (WGS) entry which is preliminary data.</text>
</comment>
<gene>
    <name evidence="2" type="ORF">KC19_3G003500</name>
</gene>
<evidence type="ECO:0000313" key="3">
    <source>
        <dbReference type="Proteomes" id="UP000822688"/>
    </source>
</evidence>
<reference evidence="2" key="1">
    <citation type="submission" date="2020-06" db="EMBL/GenBank/DDBJ databases">
        <title>WGS assembly of Ceratodon purpureus strain R40.</title>
        <authorList>
            <person name="Carey S.B."/>
            <person name="Jenkins J."/>
            <person name="Shu S."/>
            <person name="Lovell J.T."/>
            <person name="Sreedasyam A."/>
            <person name="Maumus F."/>
            <person name="Tiley G.P."/>
            <person name="Fernandez-Pozo N."/>
            <person name="Barry K."/>
            <person name="Chen C."/>
            <person name="Wang M."/>
            <person name="Lipzen A."/>
            <person name="Daum C."/>
            <person name="Saski C.A."/>
            <person name="Payton A.C."/>
            <person name="Mcbreen J.C."/>
            <person name="Conrad R.E."/>
            <person name="Kollar L.M."/>
            <person name="Olsson S."/>
            <person name="Huttunen S."/>
            <person name="Landis J.B."/>
            <person name="Wickett N.J."/>
            <person name="Johnson M.G."/>
            <person name="Rensing S.A."/>
            <person name="Grimwood J."/>
            <person name="Schmutz J."/>
            <person name="Mcdaniel S.F."/>
        </authorList>
    </citation>
    <scope>NUCLEOTIDE SEQUENCE</scope>
    <source>
        <strain evidence="2">R40</strain>
    </source>
</reference>
<sequence>MASKSPTKSGGGSGKKMTMASALLGEKLAHLRADLRLGLYRLSHPSLPKEDREAAEESTIVQKSVATEKRRQQEAKARAIANEKKLAKRKSQAMRAGFSSPL</sequence>
<feature type="region of interest" description="Disordered" evidence="1">
    <location>
        <begin position="83"/>
        <end position="102"/>
    </location>
</feature>
<protein>
    <submittedName>
        <fullName evidence="2">Uncharacterized protein</fullName>
    </submittedName>
</protein>
<feature type="compositionally biased region" description="Basic and acidic residues" evidence="1">
    <location>
        <begin position="66"/>
        <end position="78"/>
    </location>
</feature>
<dbReference type="Proteomes" id="UP000822688">
    <property type="component" value="Chromosome 3"/>
</dbReference>
<proteinExistence type="predicted"/>